<proteinExistence type="predicted"/>
<dbReference type="GO" id="GO:0016301">
    <property type="term" value="F:kinase activity"/>
    <property type="evidence" value="ECO:0007669"/>
    <property type="project" value="InterPro"/>
</dbReference>
<dbReference type="InterPro" id="IPR043129">
    <property type="entry name" value="ATPase_NBD"/>
</dbReference>
<sequence>QSVRREFEQKYSYQEICDRASRETIPSVVDCNDGRFLAPESMIREVKEACRESGQPVPETPWQISAVIYNSLARCYGETAEEIEKLTGRRYPCIHVVGGGANADYLNQLTAAYTGRKVYAGPSEATAIGNLTAQMLQGGVFADVGEARDCIFRSFAVRIFAPQERKG</sequence>
<name>A0A9D1GKM9_9FIRM</name>
<dbReference type="InterPro" id="IPR018485">
    <property type="entry name" value="FGGY_C"/>
</dbReference>
<dbReference type="EMBL" id="DVKS01000156">
    <property type="protein sequence ID" value="HIT42232.1"/>
    <property type="molecule type" value="Genomic_DNA"/>
</dbReference>
<reference evidence="2" key="2">
    <citation type="journal article" date="2021" name="PeerJ">
        <title>Extensive microbial diversity within the chicken gut microbiome revealed by metagenomics and culture.</title>
        <authorList>
            <person name="Gilroy R."/>
            <person name="Ravi A."/>
            <person name="Getino M."/>
            <person name="Pursley I."/>
            <person name="Horton D.L."/>
            <person name="Alikhan N.F."/>
            <person name="Baker D."/>
            <person name="Gharbi K."/>
            <person name="Hall N."/>
            <person name="Watson M."/>
            <person name="Adriaenssens E.M."/>
            <person name="Foster-Nyarko E."/>
            <person name="Jarju S."/>
            <person name="Secka A."/>
            <person name="Antonio M."/>
            <person name="Oren A."/>
            <person name="Chaudhuri R.R."/>
            <person name="La Ragione R."/>
            <person name="Hildebrand F."/>
            <person name="Pallen M.J."/>
        </authorList>
    </citation>
    <scope>NUCLEOTIDE SEQUENCE</scope>
    <source>
        <strain evidence="2">CHK123-3438</strain>
    </source>
</reference>
<reference evidence="2" key="1">
    <citation type="submission" date="2020-10" db="EMBL/GenBank/DDBJ databases">
        <authorList>
            <person name="Gilroy R."/>
        </authorList>
    </citation>
    <scope>NUCLEOTIDE SEQUENCE</scope>
    <source>
        <strain evidence="2">CHK123-3438</strain>
    </source>
</reference>
<gene>
    <name evidence="2" type="ORF">IAB60_09100</name>
</gene>
<dbReference type="Gene3D" id="3.30.420.40">
    <property type="match status" value="1"/>
</dbReference>
<dbReference type="Proteomes" id="UP000886860">
    <property type="component" value="Unassembled WGS sequence"/>
</dbReference>
<feature type="domain" description="Carbohydrate kinase FGGY C-terminal" evidence="1">
    <location>
        <begin position="32"/>
        <end position="136"/>
    </location>
</feature>
<dbReference type="AlphaFoldDB" id="A0A9D1GKM9"/>
<evidence type="ECO:0000313" key="2">
    <source>
        <dbReference type="EMBL" id="HIT42232.1"/>
    </source>
</evidence>
<protein>
    <submittedName>
        <fullName evidence="2">Rhamnulokinase</fullName>
    </submittedName>
</protein>
<accession>A0A9D1GKM9</accession>
<evidence type="ECO:0000313" key="3">
    <source>
        <dbReference type="Proteomes" id="UP000886860"/>
    </source>
</evidence>
<organism evidence="2 3">
    <name type="scientific">Candidatus Caccovicinus merdipullorum</name>
    <dbReference type="NCBI Taxonomy" id="2840724"/>
    <lineage>
        <taxon>Bacteria</taxon>
        <taxon>Bacillati</taxon>
        <taxon>Bacillota</taxon>
        <taxon>Clostridia</taxon>
        <taxon>Eubacteriales</taxon>
        <taxon>Candidatus Caccovicinus</taxon>
    </lineage>
</organism>
<dbReference type="Pfam" id="PF02782">
    <property type="entry name" value="FGGY_C"/>
    <property type="match status" value="1"/>
</dbReference>
<feature type="non-terminal residue" evidence="2">
    <location>
        <position position="1"/>
    </location>
</feature>
<evidence type="ECO:0000259" key="1">
    <source>
        <dbReference type="Pfam" id="PF02782"/>
    </source>
</evidence>
<dbReference type="SUPFAM" id="SSF53067">
    <property type="entry name" value="Actin-like ATPase domain"/>
    <property type="match status" value="1"/>
</dbReference>
<comment type="caution">
    <text evidence="2">The sequence shown here is derived from an EMBL/GenBank/DDBJ whole genome shotgun (WGS) entry which is preliminary data.</text>
</comment>
<dbReference type="GO" id="GO:0005975">
    <property type="term" value="P:carbohydrate metabolic process"/>
    <property type="evidence" value="ECO:0007669"/>
    <property type="project" value="InterPro"/>
</dbReference>